<evidence type="ECO:0000259" key="2">
    <source>
        <dbReference type="Pfam" id="PF03795"/>
    </source>
</evidence>
<dbReference type="Proteomes" id="UP001236806">
    <property type="component" value="Unassembled WGS sequence"/>
</dbReference>
<reference evidence="3 4" key="1">
    <citation type="submission" date="2023-07" db="EMBL/GenBank/DDBJ databases">
        <title>Comparative genomics of wheat-associated soil bacteria to identify genetic determinants of phenazine resistance.</title>
        <authorList>
            <person name="Mouncey N."/>
        </authorList>
    </citation>
    <scope>NUCLEOTIDE SEQUENCE [LARGE SCALE GENOMIC DNA]</scope>
    <source>
        <strain evidence="3 4">W1I3</strain>
    </source>
</reference>
<dbReference type="Gene3D" id="3.30.70.1060">
    <property type="entry name" value="Dimeric alpha+beta barrel"/>
    <property type="match status" value="1"/>
</dbReference>
<dbReference type="PANTHER" id="PTHR33606:SF3">
    <property type="entry name" value="PROTEIN YCII"/>
    <property type="match status" value="1"/>
</dbReference>
<dbReference type="InterPro" id="IPR005545">
    <property type="entry name" value="YCII"/>
</dbReference>
<feature type="domain" description="YCII-related" evidence="2">
    <location>
        <begin position="7"/>
        <end position="90"/>
    </location>
</feature>
<organism evidence="3 4">
    <name type="scientific">Pseudarthrobacter siccitolerans</name>
    <dbReference type="NCBI Taxonomy" id="861266"/>
    <lineage>
        <taxon>Bacteria</taxon>
        <taxon>Bacillati</taxon>
        <taxon>Actinomycetota</taxon>
        <taxon>Actinomycetes</taxon>
        <taxon>Micrococcales</taxon>
        <taxon>Micrococcaceae</taxon>
        <taxon>Pseudarthrobacter</taxon>
    </lineage>
</organism>
<gene>
    <name evidence="3" type="ORF">QFZ36_003664</name>
</gene>
<dbReference type="EMBL" id="JAUSXB010000001">
    <property type="protein sequence ID" value="MDQ0676103.1"/>
    <property type="molecule type" value="Genomic_DNA"/>
</dbReference>
<comment type="caution">
    <text evidence="3">The sequence shown here is derived from an EMBL/GenBank/DDBJ whole genome shotgun (WGS) entry which is preliminary data.</text>
</comment>
<sequence length="104" mass="11356">METPMHAVLEYTYEDNYLETREKYRTDHLRAAWEAVERGKLLLGGAVGDGPFSGLLIFTGENPVEAARAFAAADPYVTGGLVSSWTARPWTTVVGNEAATPVRP</sequence>
<proteinExistence type="inferred from homology"/>
<evidence type="ECO:0000313" key="3">
    <source>
        <dbReference type="EMBL" id="MDQ0676103.1"/>
    </source>
</evidence>
<keyword evidence="4" id="KW-1185">Reference proteome</keyword>
<name>A0ABU0PQ61_9MICC</name>
<dbReference type="InterPro" id="IPR051807">
    <property type="entry name" value="Sec-metab_biosynth-assoc"/>
</dbReference>
<accession>A0ABU0PQ61</accession>
<dbReference type="NCBIfam" id="NF009508">
    <property type="entry name" value="PRK12866.1"/>
    <property type="match status" value="1"/>
</dbReference>
<evidence type="ECO:0000256" key="1">
    <source>
        <dbReference type="ARBA" id="ARBA00007689"/>
    </source>
</evidence>
<dbReference type="Pfam" id="PF03795">
    <property type="entry name" value="YCII"/>
    <property type="match status" value="1"/>
</dbReference>
<protein>
    <submittedName>
        <fullName evidence="3">Uncharacterized protein YciI</fullName>
    </submittedName>
</protein>
<comment type="similarity">
    <text evidence="1">Belongs to the YciI family.</text>
</comment>
<evidence type="ECO:0000313" key="4">
    <source>
        <dbReference type="Proteomes" id="UP001236806"/>
    </source>
</evidence>
<dbReference type="InterPro" id="IPR011008">
    <property type="entry name" value="Dimeric_a/b-barrel"/>
</dbReference>
<dbReference type="PANTHER" id="PTHR33606">
    <property type="entry name" value="PROTEIN YCII"/>
    <property type="match status" value="1"/>
</dbReference>
<dbReference type="SUPFAM" id="SSF54909">
    <property type="entry name" value="Dimeric alpha+beta barrel"/>
    <property type="match status" value="1"/>
</dbReference>